<dbReference type="EMBL" id="CAJVQB010159934">
    <property type="protein sequence ID" value="CAG8856426.1"/>
    <property type="molecule type" value="Genomic_DNA"/>
</dbReference>
<feature type="non-terminal residue" evidence="1">
    <location>
        <position position="46"/>
    </location>
</feature>
<comment type="caution">
    <text evidence="1">The sequence shown here is derived from an EMBL/GenBank/DDBJ whole genome shotgun (WGS) entry which is preliminary data.</text>
</comment>
<reference evidence="1 2" key="1">
    <citation type="submission" date="2021-06" db="EMBL/GenBank/DDBJ databases">
        <authorList>
            <person name="Kallberg Y."/>
            <person name="Tangrot J."/>
            <person name="Rosling A."/>
        </authorList>
    </citation>
    <scope>NUCLEOTIDE SEQUENCE [LARGE SCALE GENOMIC DNA]</scope>
    <source>
        <strain evidence="1 2">120-4 pot B 10/14</strain>
    </source>
</reference>
<dbReference type="Proteomes" id="UP000789901">
    <property type="component" value="Unassembled WGS sequence"/>
</dbReference>
<keyword evidence="2" id="KW-1185">Reference proteome</keyword>
<feature type="non-terminal residue" evidence="1">
    <location>
        <position position="1"/>
    </location>
</feature>
<evidence type="ECO:0000313" key="2">
    <source>
        <dbReference type="Proteomes" id="UP000789901"/>
    </source>
</evidence>
<accession>A0ABN7XM75</accession>
<protein>
    <submittedName>
        <fullName evidence="1">14329_t:CDS:1</fullName>
    </submittedName>
</protein>
<proteinExistence type="predicted"/>
<name>A0ABN7XM75_GIGMA</name>
<gene>
    <name evidence="1" type="ORF">GMARGA_LOCUS45247</name>
</gene>
<evidence type="ECO:0000313" key="1">
    <source>
        <dbReference type="EMBL" id="CAG8856426.1"/>
    </source>
</evidence>
<sequence>NIKMLNKKEVQDLIEDFFNQKLANLNEISLIEFLNFCKTKLANKGR</sequence>
<organism evidence="1 2">
    <name type="scientific">Gigaspora margarita</name>
    <dbReference type="NCBI Taxonomy" id="4874"/>
    <lineage>
        <taxon>Eukaryota</taxon>
        <taxon>Fungi</taxon>
        <taxon>Fungi incertae sedis</taxon>
        <taxon>Mucoromycota</taxon>
        <taxon>Glomeromycotina</taxon>
        <taxon>Glomeromycetes</taxon>
        <taxon>Diversisporales</taxon>
        <taxon>Gigasporaceae</taxon>
        <taxon>Gigaspora</taxon>
    </lineage>
</organism>